<dbReference type="CDD" id="cd01670">
    <property type="entry name" value="Death"/>
    <property type="match status" value="1"/>
</dbReference>
<evidence type="ECO:0000313" key="2">
    <source>
        <dbReference type="EnsemblMetazoa" id="Aqu2.1.21439_001"/>
    </source>
</evidence>
<evidence type="ECO:0000259" key="1">
    <source>
        <dbReference type="PROSITE" id="PS50017"/>
    </source>
</evidence>
<dbReference type="PROSITE" id="PS50017">
    <property type="entry name" value="DEATH_DOMAIN"/>
    <property type="match status" value="1"/>
</dbReference>
<sequence length="209" mass="23674">MDGVRRRNIQLFLSKQSQIINPVQLNDLLKALERFGVKLPALPWRSLGERLGLEKGTLDDIESYFTALKTVMDMMDQRVCEDEYIDCLRECLFVWLDRNDDRATLSFLISALYSLTEETSEDSVGILLAVESMIAAKSVSQLVRYSSLRLQSTEEATEMIKHTESASNMDGDSLSKGTVQDPIFQRKWILVRQPDAYCAAIDPAVRCSP</sequence>
<dbReference type="EnsemblMetazoa" id="Aqu2.1.21439_001">
    <property type="protein sequence ID" value="Aqu2.1.21439_001"/>
    <property type="gene ID" value="Aqu2.1.21439"/>
</dbReference>
<accession>A0A1X7U1Z9</accession>
<dbReference type="GO" id="GO:0007165">
    <property type="term" value="P:signal transduction"/>
    <property type="evidence" value="ECO:0007669"/>
    <property type="project" value="InterPro"/>
</dbReference>
<proteinExistence type="predicted"/>
<dbReference type="AlphaFoldDB" id="A0A1X7U1Z9"/>
<name>A0A1X7U1Z9_AMPQE</name>
<organism evidence="2">
    <name type="scientific">Amphimedon queenslandica</name>
    <name type="common">Sponge</name>
    <dbReference type="NCBI Taxonomy" id="400682"/>
    <lineage>
        <taxon>Eukaryota</taxon>
        <taxon>Metazoa</taxon>
        <taxon>Porifera</taxon>
        <taxon>Demospongiae</taxon>
        <taxon>Heteroscleromorpha</taxon>
        <taxon>Haplosclerida</taxon>
        <taxon>Niphatidae</taxon>
        <taxon>Amphimedon</taxon>
    </lineage>
</organism>
<reference evidence="2" key="1">
    <citation type="submission" date="2017-05" db="UniProtKB">
        <authorList>
            <consortium name="EnsemblMetazoa"/>
        </authorList>
    </citation>
    <scope>IDENTIFICATION</scope>
</reference>
<dbReference type="InterPro" id="IPR011029">
    <property type="entry name" value="DEATH-like_dom_sf"/>
</dbReference>
<feature type="domain" description="Death" evidence="1">
    <location>
        <begin position="44"/>
        <end position="112"/>
    </location>
</feature>
<dbReference type="InterPro" id="IPR000488">
    <property type="entry name" value="Death_dom"/>
</dbReference>
<dbReference type="Gene3D" id="1.10.533.10">
    <property type="entry name" value="Death Domain, Fas"/>
    <property type="match status" value="1"/>
</dbReference>
<dbReference type="InParanoid" id="A0A1X7U1Z9"/>
<protein>
    <recommendedName>
        <fullName evidence="1">Death domain-containing protein</fullName>
    </recommendedName>
</protein>